<dbReference type="InterPro" id="IPR036388">
    <property type="entry name" value="WH-like_DNA-bd_sf"/>
</dbReference>
<evidence type="ECO:0000256" key="1">
    <source>
        <dbReference type="ARBA" id="ARBA00023015"/>
    </source>
</evidence>
<dbReference type="GO" id="GO:0000160">
    <property type="term" value="P:phosphorelay signal transduction system"/>
    <property type="evidence" value="ECO:0007669"/>
    <property type="project" value="InterPro"/>
</dbReference>
<gene>
    <name evidence="7" type="primary">rssB_1</name>
    <name evidence="7" type="ORF">LMG29542_00936</name>
</gene>
<feature type="domain" description="Response regulatory" evidence="6">
    <location>
        <begin position="17"/>
        <end position="131"/>
    </location>
</feature>
<keyword evidence="4" id="KW-0597">Phosphoprotein</keyword>
<evidence type="ECO:0000256" key="4">
    <source>
        <dbReference type="PROSITE-ProRule" id="PRU00169"/>
    </source>
</evidence>
<proteinExistence type="predicted"/>
<dbReference type="Pfam" id="PF00072">
    <property type="entry name" value="Response_reg"/>
    <property type="match status" value="1"/>
</dbReference>
<dbReference type="SMART" id="SM00448">
    <property type="entry name" value="REC"/>
    <property type="match status" value="1"/>
</dbReference>
<dbReference type="AlphaFoldDB" id="A0A6J5D4V7"/>
<evidence type="ECO:0000259" key="5">
    <source>
        <dbReference type="PROSITE" id="PS50043"/>
    </source>
</evidence>
<dbReference type="CDD" id="cd17537">
    <property type="entry name" value="REC_FixJ"/>
    <property type="match status" value="1"/>
</dbReference>
<feature type="domain" description="HTH luxR-type" evidence="5">
    <location>
        <begin position="147"/>
        <end position="212"/>
    </location>
</feature>
<dbReference type="Gene3D" id="3.40.50.2300">
    <property type="match status" value="1"/>
</dbReference>
<evidence type="ECO:0000256" key="2">
    <source>
        <dbReference type="ARBA" id="ARBA00023125"/>
    </source>
</evidence>
<dbReference type="CDD" id="cd06170">
    <property type="entry name" value="LuxR_C_like"/>
    <property type="match status" value="1"/>
</dbReference>
<dbReference type="SUPFAM" id="SSF52172">
    <property type="entry name" value="CheY-like"/>
    <property type="match status" value="1"/>
</dbReference>
<keyword evidence="1" id="KW-0805">Transcription regulation</keyword>
<accession>A0A6J5D4V7</accession>
<sequence>MSDAISHRPAISESSAIVYVIDDDLPICEAIESLFRSVGIHARTYSHATAFLTGALPDTPSCLLLDVRLKGPSGFVVQNLMRERQIQIPIIFMTAHGDVAMSVKAMKAGAFDFLTKPVRDQELLDVVAEALKADEKRLRFERSMTALKLQYDSLTPRQREVMALVVSGLMNKQIASHMCLSEITVKIYRREAMKKMGAMTVADLVRKAVQLGVRESIQDEIAQHRSLTREAVIWGTNGGFGDEAAAEAAVDSRVRHV</sequence>
<name>A0A6J5D4V7_9BURK</name>
<dbReference type="InterPro" id="IPR011006">
    <property type="entry name" value="CheY-like_superfamily"/>
</dbReference>
<keyword evidence="3" id="KW-0804">Transcription</keyword>
<protein>
    <submittedName>
        <fullName evidence="7">Regulator of RpoS</fullName>
    </submittedName>
</protein>
<dbReference type="EMBL" id="CADIKH010000004">
    <property type="protein sequence ID" value="CAB3749310.1"/>
    <property type="molecule type" value="Genomic_DNA"/>
</dbReference>
<dbReference type="Pfam" id="PF00196">
    <property type="entry name" value="GerE"/>
    <property type="match status" value="1"/>
</dbReference>
<dbReference type="PRINTS" id="PR00038">
    <property type="entry name" value="HTHLUXR"/>
</dbReference>
<keyword evidence="2" id="KW-0238">DNA-binding</keyword>
<evidence type="ECO:0000256" key="3">
    <source>
        <dbReference type="ARBA" id="ARBA00023163"/>
    </source>
</evidence>
<feature type="modified residue" description="4-aspartylphosphate" evidence="4">
    <location>
        <position position="66"/>
    </location>
</feature>
<organism evidence="7 8">
    <name type="scientific">Paraburkholderia humisilvae</name>
    <dbReference type="NCBI Taxonomy" id="627669"/>
    <lineage>
        <taxon>Bacteria</taxon>
        <taxon>Pseudomonadati</taxon>
        <taxon>Pseudomonadota</taxon>
        <taxon>Betaproteobacteria</taxon>
        <taxon>Burkholderiales</taxon>
        <taxon>Burkholderiaceae</taxon>
        <taxon>Paraburkholderia</taxon>
    </lineage>
</organism>
<dbReference type="Proteomes" id="UP000494363">
    <property type="component" value="Unassembled WGS sequence"/>
</dbReference>
<dbReference type="PANTHER" id="PTHR44688:SF16">
    <property type="entry name" value="DNA-BINDING TRANSCRIPTIONAL ACTIVATOR DEVR_DOSR"/>
    <property type="match status" value="1"/>
</dbReference>
<keyword evidence="8" id="KW-1185">Reference proteome</keyword>
<evidence type="ECO:0000259" key="6">
    <source>
        <dbReference type="PROSITE" id="PS50110"/>
    </source>
</evidence>
<dbReference type="PROSITE" id="PS50110">
    <property type="entry name" value="RESPONSE_REGULATORY"/>
    <property type="match status" value="1"/>
</dbReference>
<dbReference type="GO" id="GO:0003677">
    <property type="term" value="F:DNA binding"/>
    <property type="evidence" value="ECO:0007669"/>
    <property type="project" value="UniProtKB-KW"/>
</dbReference>
<dbReference type="Gene3D" id="1.10.10.10">
    <property type="entry name" value="Winged helix-like DNA-binding domain superfamily/Winged helix DNA-binding domain"/>
    <property type="match status" value="1"/>
</dbReference>
<evidence type="ECO:0000313" key="7">
    <source>
        <dbReference type="EMBL" id="CAB3749310.1"/>
    </source>
</evidence>
<evidence type="ECO:0000313" key="8">
    <source>
        <dbReference type="Proteomes" id="UP000494363"/>
    </source>
</evidence>
<dbReference type="SMART" id="SM00421">
    <property type="entry name" value="HTH_LUXR"/>
    <property type="match status" value="1"/>
</dbReference>
<dbReference type="PROSITE" id="PS50043">
    <property type="entry name" value="HTH_LUXR_2"/>
    <property type="match status" value="1"/>
</dbReference>
<dbReference type="InterPro" id="IPR016032">
    <property type="entry name" value="Sig_transdc_resp-reg_C-effctor"/>
</dbReference>
<dbReference type="InterPro" id="IPR000792">
    <property type="entry name" value="Tscrpt_reg_LuxR_C"/>
</dbReference>
<dbReference type="PANTHER" id="PTHR44688">
    <property type="entry name" value="DNA-BINDING TRANSCRIPTIONAL ACTIVATOR DEVR_DOSR"/>
    <property type="match status" value="1"/>
</dbReference>
<dbReference type="GO" id="GO:0006355">
    <property type="term" value="P:regulation of DNA-templated transcription"/>
    <property type="evidence" value="ECO:0007669"/>
    <property type="project" value="InterPro"/>
</dbReference>
<reference evidence="7 8" key="1">
    <citation type="submission" date="2020-04" db="EMBL/GenBank/DDBJ databases">
        <authorList>
            <person name="De Canck E."/>
        </authorList>
    </citation>
    <scope>NUCLEOTIDE SEQUENCE [LARGE SCALE GENOMIC DNA]</scope>
    <source>
        <strain evidence="7 8">LMG 29542</strain>
    </source>
</reference>
<dbReference type="SUPFAM" id="SSF46894">
    <property type="entry name" value="C-terminal effector domain of the bipartite response regulators"/>
    <property type="match status" value="1"/>
</dbReference>
<dbReference type="InterPro" id="IPR001789">
    <property type="entry name" value="Sig_transdc_resp-reg_receiver"/>
</dbReference>